<feature type="compositionally biased region" description="Polar residues" evidence="1">
    <location>
        <begin position="745"/>
        <end position="754"/>
    </location>
</feature>
<feature type="compositionally biased region" description="Polar residues" evidence="1">
    <location>
        <begin position="61"/>
        <end position="84"/>
    </location>
</feature>
<gene>
    <name evidence="2" type="ORF">BJ878DRAFT_476190</name>
</gene>
<name>A0A9P8CKL8_9HELO</name>
<feature type="region of interest" description="Disordered" evidence="1">
    <location>
        <begin position="325"/>
        <end position="445"/>
    </location>
</feature>
<keyword evidence="3" id="KW-1185">Reference proteome</keyword>
<dbReference type="Pfam" id="PF11489">
    <property type="entry name" value="Aim21"/>
    <property type="match status" value="1"/>
</dbReference>
<feature type="region of interest" description="Disordered" evidence="1">
    <location>
        <begin position="930"/>
        <end position="1043"/>
    </location>
</feature>
<dbReference type="EMBL" id="MU253744">
    <property type="protein sequence ID" value="KAG9248701.1"/>
    <property type="molecule type" value="Genomic_DNA"/>
</dbReference>
<feature type="compositionally biased region" description="Basic and acidic residues" evidence="1">
    <location>
        <begin position="616"/>
        <end position="639"/>
    </location>
</feature>
<feature type="compositionally biased region" description="Polar residues" evidence="1">
    <location>
        <begin position="13"/>
        <end position="24"/>
    </location>
</feature>
<feature type="compositionally biased region" description="Polar residues" evidence="1">
    <location>
        <begin position="578"/>
        <end position="592"/>
    </location>
</feature>
<feature type="region of interest" description="Disordered" evidence="1">
    <location>
        <begin position="1"/>
        <end position="98"/>
    </location>
</feature>
<dbReference type="Proteomes" id="UP000887226">
    <property type="component" value="Unassembled WGS sequence"/>
</dbReference>
<proteinExistence type="predicted"/>
<dbReference type="OrthoDB" id="5386574at2759"/>
<feature type="compositionally biased region" description="Low complexity" evidence="1">
    <location>
        <begin position="497"/>
        <end position="512"/>
    </location>
</feature>
<feature type="region of interest" description="Disordered" evidence="1">
    <location>
        <begin position="671"/>
        <end position="697"/>
    </location>
</feature>
<feature type="compositionally biased region" description="Polar residues" evidence="1">
    <location>
        <begin position="182"/>
        <end position="192"/>
    </location>
</feature>
<feature type="region of interest" description="Disordered" evidence="1">
    <location>
        <begin position="709"/>
        <end position="903"/>
    </location>
</feature>
<feature type="region of interest" description="Disordered" evidence="1">
    <location>
        <begin position="480"/>
        <end position="656"/>
    </location>
</feature>
<feature type="compositionally biased region" description="Basic residues" evidence="1">
    <location>
        <begin position="878"/>
        <end position="888"/>
    </location>
</feature>
<evidence type="ECO:0000256" key="1">
    <source>
        <dbReference type="SAM" id="MobiDB-lite"/>
    </source>
</evidence>
<feature type="compositionally biased region" description="Acidic residues" evidence="1">
    <location>
        <begin position="528"/>
        <end position="538"/>
    </location>
</feature>
<feature type="compositionally biased region" description="Basic and acidic residues" evidence="1">
    <location>
        <begin position="866"/>
        <end position="877"/>
    </location>
</feature>
<feature type="compositionally biased region" description="Polar residues" evidence="1">
    <location>
        <begin position="675"/>
        <end position="697"/>
    </location>
</feature>
<comment type="caution">
    <text evidence="2">The sequence shown here is derived from an EMBL/GenBank/DDBJ whole genome shotgun (WGS) entry which is preliminary data.</text>
</comment>
<feature type="compositionally biased region" description="Polar residues" evidence="1">
    <location>
        <begin position="325"/>
        <end position="372"/>
    </location>
</feature>
<evidence type="ECO:0000313" key="3">
    <source>
        <dbReference type="Proteomes" id="UP000887226"/>
    </source>
</evidence>
<dbReference type="AlphaFoldDB" id="A0A9P8CKL8"/>
<feature type="compositionally biased region" description="Basic and acidic residues" evidence="1">
    <location>
        <begin position="193"/>
        <end position="208"/>
    </location>
</feature>
<feature type="compositionally biased region" description="Polar residues" evidence="1">
    <location>
        <begin position="393"/>
        <end position="406"/>
    </location>
</feature>
<feature type="compositionally biased region" description="Basic and acidic residues" evidence="1">
    <location>
        <begin position="539"/>
        <end position="548"/>
    </location>
</feature>
<organism evidence="2 3">
    <name type="scientific">Calycina marina</name>
    <dbReference type="NCBI Taxonomy" id="1763456"/>
    <lineage>
        <taxon>Eukaryota</taxon>
        <taxon>Fungi</taxon>
        <taxon>Dikarya</taxon>
        <taxon>Ascomycota</taxon>
        <taxon>Pezizomycotina</taxon>
        <taxon>Leotiomycetes</taxon>
        <taxon>Helotiales</taxon>
        <taxon>Pezizellaceae</taxon>
        <taxon>Calycina</taxon>
    </lineage>
</organism>
<feature type="compositionally biased region" description="Pro residues" evidence="1">
    <location>
        <begin position="1"/>
        <end position="10"/>
    </location>
</feature>
<protein>
    <submittedName>
        <fullName evidence="2">Altered inheritance of mitochondria protein 21</fullName>
    </submittedName>
</protein>
<feature type="region of interest" description="Disordered" evidence="1">
    <location>
        <begin position="111"/>
        <end position="274"/>
    </location>
</feature>
<evidence type="ECO:0000313" key="2">
    <source>
        <dbReference type="EMBL" id="KAG9248701.1"/>
    </source>
</evidence>
<dbReference type="InterPro" id="IPR021582">
    <property type="entry name" value="Aim21"/>
</dbReference>
<feature type="compositionally biased region" description="Polar residues" evidence="1">
    <location>
        <begin position="113"/>
        <end position="123"/>
    </location>
</feature>
<feature type="compositionally biased region" description="Basic and acidic residues" evidence="1">
    <location>
        <begin position="482"/>
        <end position="494"/>
    </location>
</feature>
<accession>A0A9P8CKL8</accession>
<sequence>MSTPQIPPRPSRATESSGNSSTLGSDLPKISPRPARRIERSVSPNRESFARSPLNDMPAQFANQGQQKTSSFYTNESANTSSTELPPRPSSVILPSIGQEGSEYAEVFDNSADLGTSPTTARNIANDLKLHAPKPSLPVSSAKRRVSTVTRTDSGQAAEFGIGKASSDDHEPSNQSLKKRSSVISANNSLHSNDTERPVLAQDSDHGIPEIGQRVPMYPNAGDVQAPSPANISRPFAPGIGFHNDGSKPRHHGRKRSGVDMPFDAYGKHGHGQVPKDRFEQAYYEKHPELFKKETANYHGPFAENRAEFAMSSEDLNKIVRDTASRNAIGTPSEQIGFQASEEYTSRMSSPRPTGTYHVQHSNASFSSQTHVDSPLKESFGPTATEEKEVFASNLTKSLSRQTDTAVDSEVEDEDTIHVDAPSRRISKIDGGSGHLGSAEDLDQTAYDGALDEHGYSAPILASDEVAKEPFGWELQPAVSPMHERHSGHDDYHFRTGSASSQNSRPSSRPGSIHGVPAFHMSTSTPLEDLEEYEPLFPEEEKAVREAAGKPLTAADKLKKRPEFKNRKFPSQDVWEDTPNSLQYTAEVSTPQLPDDHVEDAQASQAHDNETPAEAFARRQEELAEKESHESFLHAEKAPKPWASNPSLLAETRPNLKQRFPSRDIWEDAPDSHLLETTVNNPQSEEKNTLVTPTERPTTGAVVYHQGEAAAGFPPASDEGRATTGIAVTLKPSIPARPTKEKPTDQSPVESAQPSIPERPKSKLSEGASPTIPFKTKPAIPARPSKPITRGSAEDTSLEKVASNSSAKSIGSDSGSAPSAKSKPAVPSRPVGSKIAALQGGFMSELNKKLQIGPKKEEPTPEPEPEQEKAPLVDARKGRARGPARRAPAKSPAPAVEQPSSTFGFSTPSMVWHLDPEEDLLHVAFDEKSISKVEPEMTKQVISPPSVIPSHKSPEVSDAASEPTVSEPLASKEPVEESTMVPESVQKQTGNEEKKQEQTEPESETTKPLIKEATKPVELATESTKENEEMNVPGRFVSQDDNV</sequence>
<reference evidence="2" key="1">
    <citation type="journal article" date="2021" name="IMA Fungus">
        <title>Genomic characterization of three marine fungi, including Emericellopsis atlantica sp. nov. with signatures of a generalist lifestyle and marine biomass degradation.</title>
        <authorList>
            <person name="Hagestad O.C."/>
            <person name="Hou L."/>
            <person name="Andersen J.H."/>
            <person name="Hansen E.H."/>
            <person name="Altermark B."/>
            <person name="Li C."/>
            <person name="Kuhnert E."/>
            <person name="Cox R.J."/>
            <person name="Crous P.W."/>
            <person name="Spatafora J.W."/>
            <person name="Lail K."/>
            <person name="Amirebrahimi M."/>
            <person name="Lipzen A."/>
            <person name="Pangilinan J."/>
            <person name="Andreopoulos W."/>
            <person name="Hayes R.D."/>
            <person name="Ng V."/>
            <person name="Grigoriev I.V."/>
            <person name="Jackson S.A."/>
            <person name="Sutton T.D.S."/>
            <person name="Dobson A.D.W."/>
            <person name="Rama T."/>
        </authorList>
    </citation>
    <scope>NUCLEOTIDE SEQUENCE</scope>
    <source>
        <strain evidence="2">TRa3180A</strain>
    </source>
</reference>
<feature type="compositionally biased region" description="Low complexity" evidence="1">
    <location>
        <begin position="802"/>
        <end position="828"/>
    </location>
</feature>